<evidence type="ECO:0000313" key="2">
    <source>
        <dbReference type="EMBL" id="TXS90456.1"/>
    </source>
</evidence>
<organism evidence="2 3">
    <name type="scientific">Parahaliea aestuarii</name>
    <dbReference type="NCBI Taxonomy" id="1852021"/>
    <lineage>
        <taxon>Bacteria</taxon>
        <taxon>Pseudomonadati</taxon>
        <taxon>Pseudomonadota</taxon>
        <taxon>Gammaproteobacteria</taxon>
        <taxon>Cellvibrionales</taxon>
        <taxon>Halieaceae</taxon>
        <taxon>Parahaliea</taxon>
    </lineage>
</organism>
<dbReference type="InterPro" id="IPR007384">
    <property type="entry name" value="UCP006257"/>
</dbReference>
<protein>
    <submittedName>
        <fullName evidence="2">YqcC family protein</fullName>
    </submittedName>
</protein>
<feature type="domain" description="YqcC-like" evidence="1">
    <location>
        <begin position="5"/>
        <end position="101"/>
    </location>
</feature>
<dbReference type="InterPro" id="IPR023376">
    <property type="entry name" value="YqcC-like_dom"/>
</dbReference>
<dbReference type="Proteomes" id="UP000321933">
    <property type="component" value="Unassembled WGS sequence"/>
</dbReference>
<dbReference type="GO" id="GO:0044010">
    <property type="term" value="P:single-species biofilm formation"/>
    <property type="evidence" value="ECO:0007669"/>
    <property type="project" value="TreeGrafter"/>
</dbReference>
<dbReference type="AlphaFoldDB" id="A0A5C8ZPM1"/>
<dbReference type="PANTHER" id="PTHR39586">
    <property type="entry name" value="CYTOPLASMIC PROTEIN-RELATED"/>
    <property type="match status" value="1"/>
</dbReference>
<keyword evidence="3" id="KW-1185">Reference proteome</keyword>
<name>A0A5C8ZPM1_9GAMM</name>
<dbReference type="EMBL" id="VRYZ01000006">
    <property type="protein sequence ID" value="TXS90456.1"/>
    <property type="molecule type" value="Genomic_DNA"/>
</dbReference>
<comment type="caution">
    <text evidence="2">The sequence shown here is derived from an EMBL/GenBank/DDBJ whole genome shotgun (WGS) entry which is preliminary data.</text>
</comment>
<proteinExistence type="predicted"/>
<dbReference type="PIRSF" id="PIRSF006257">
    <property type="entry name" value="UCP006257"/>
    <property type="match status" value="1"/>
</dbReference>
<evidence type="ECO:0000259" key="1">
    <source>
        <dbReference type="Pfam" id="PF04287"/>
    </source>
</evidence>
<evidence type="ECO:0000313" key="3">
    <source>
        <dbReference type="Proteomes" id="UP000321933"/>
    </source>
</evidence>
<dbReference type="SUPFAM" id="SSF158452">
    <property type="entry name" value="YqcC-like"/>
    <property type="match status" value="1"/>
</dbReference>
<sequence>MRTDIAEALIDIEAELRRLGLWDKIPPSSEALASTEPFCLDTLSLPQWLQFVFLPTLYCMLEEEQPLPGRCAIAPMAEEHFRGSGRGGEALLEALARVDELLTAVAPE</sequence>
<dbReference type="Pfam" id="PF04287">
    <property type="entry name" value="DUF446"/>
    <property type="match status" value="1"/>
</dbReference>
<reference evidence="2 3" key="1">
    <citation type="submission" date="2019-08" db="EMBL/GenBank/DDBJ databases">
        <title>Parahaliea maris sp. nov., isolated from the surface seawater.</title>
        <authorList>
            <person name="Liu Y."/>
        </authorList>
    </citation>
    <scope>NUCLEOTIDE SEQUENCE [LARGE SCALE GENOMIC DNA]</scope>
    <source>
        <strain evidence="2 3">S2-26</strain>
    </source>
</reference>
<dbReference type="OrthoDB" id="8794567at2"/>
<accession>A0A5C8ZPM1</accession>
<gene>
    <name evidence="2" type="ORF">FVW59_14030</name>
</gene>
<dbReference type="RefSeq" id="WP_148064982.1">
    <property type="nucleotide sequence ID" value="NZ_VRYZ01000006.1"/>
</dbReference>
<dbReference type="Gene3D" id="1.20.1440.40">
    <property type="entry name" value="YqcC-like"/>
    <property type="match status" value="1"/>
</dbReference>
<dbReference type="PANTHER" id="PTHR39586:SF1">
    <property type="entry name" value="CYTOPLASMIC PROTEIN"/>
    <property type="match status" value="1"/>
</dbReference>
<dbReference type="InterPro" id="IPR036814">
    <property type="entry name" value="YqcC-like_sf"/>
</dbReference>